<feature type="chain" id="PRO_5036732700" evidence="1">
    <location>
        <begin position="21"/>
        <end position="637"/>
    </location>
</feature>
<reference evidence="3" key="1">
    <citation type="submission" date="2020-01" db="EMBL/GenBank/DDBJ databases">
        <authorList>
            <person name="Seo Y.L."/>
        </authorList>
    </citation>
    <scope>NUCLEOTIDE SEQUENCE</scope>
    <source>
        <strain evidence="3">R11</strain>
    </source>
</reference>
<evidence type="ECO:0000259" key="2">
    <source>
        <dbReference type="Pfam" id="PF12969"/>
    </source>
</evidence>
<comment type="caution">
    <text evidence="3">The sequence shown here is derived from an EMBL/GenBank/DDBJ whole genome shotgun (WGS) entry which is preliminary data.</text>
</comment>
<evidence type="ECO:0000313" key="4">
    <source>
        <dbReference type="Proteomes" id="UP000638732"/>
    </source>
</evidence>
<accession>A0A966DT60</accession>
<dbReference type="EMBL" id="WWEO01000040">
    <property type="protein sequence ID" value="NCD69071.1"/>
    <property type="molecule type" value="Genomic_DNA"/>
</dbReference>
<dbReference type="Proteomes" id="UP000638732">
    <property type="component" value="Unassembled WGS sequence"/>
</dbReference>
<dbReference type="AlphaFoldDB" id="A0A966DT60"/>
<evidence type="ECO:0000313" key="3">
    <source>
        <dbReference type="EMBL" id="NCD69071.1"/>
    </source>
</evidence>
<dbReference type="Gene3D" id="3.10.620.30">
    <property type="match status" value="1"/>
</dbReference>
<keyword evidence="4" id="KW-1185">Reference proteome</keyword>
<gene>
    <name evidence="3" type="ORF">GSY63_06860</name>
</gene>
<protein>
    <submittedName>
        <fullName evidence="3">DUF3857 domain-containing protein</fullName>
    </submittedName>
</protein>
<sequence length="637" mass="72136">MRALIIAAAFSIGLCRTALAQQSYGTGLIAKDLLPYASSVIRNDETTITIKENDNVLYHYKKAVTVLNKNGAEDAQLAIWYDKSRQIKSIKGIIYDEYGKQLSKFGESSFKDESAVHDFSLFEDERVKYYEPAVTTYPYTVEYEYEVKQTQTLNIEPWFPTYSSGVSVEQSSYKLVCKPSLNIRYKETSYADKVETGTDEKGMKTYSWAVKNVKARRSEPYSPNKTNYITSVRLASQDFIYSGIPGTYTNWNDLGKWIYDKLLTGRSQLSPETLQQVKDLTAGIADPKEKARKIYEFMQQKTRYVSIQIGVGGYQPFKASEVDQLSYGDCKGLVNYTQALLKAASIDSYYCVVKSGSEKESLKTDFASMDQADHIILCLPFKSDTTWLECTSKTIPFGYLGDFTDDRTVLACTPEGGKLLHTPKYTAQQNKEEIKATFTLNESGVLTGNVLTTAEGTQYENQDDMLTKSYQDQVKHIQKRYPINNLEVESFKLSAAKNIKPVLTENLKLTAAEYATTEDGKLHFIVNAVNRVSNTPRELRNRNTPMYINRGYTDDDVITYTLPDGYASDRVLLNVKLQKDFGNYTASVVVTGNKLIYTRKMQMLDGTYTKEAYSDLVEFYQAVVDADNYTMTLVKKK</sequence>
<feature type="domain" description="DUF3857" evidence="2">
    <location>
        <begin position="56"/>
        <end position="216"/>
    </location>
</feature>
<reference evidence="3" key="2">
    <citation type="submission" date="2020-10" db="EMBL/GenBank/DDBJ databases">
        <title>Mucilaginibacter sp. nov., isolated from soil.</title>
        <authorList>
            <person name="Jeon C.O."/>
        </authorList>
    </citation>
    <scope>NUCLEOTIDE SEQUENCE</scope>
    <source>
        <strain evidence="3">R11</strain>
    </source>
</reference>
<proteinExistence type="predicted"/>
<dbReference type="Gene3D" id="2.60.120.1130">
    <property type="match status" value="1"/>
</dbReference>
<evidence type="ECO:0000256" key="1">
    <source>
        <dbReference type="SAM" id="SignalP"/>
    </source>
</evidence>
<dbReference type="SUPFAM" id="SSF54001">
    <property type="entry name" value="Cysteine proteinases"/>
    <property type="match status" value="1"/>
</dbReference>
<feature type="signal peptide" evidence="1">
    <location>
        <begin position="1"/>
        <end position="20"/>
    </location>
</feature>
<dbReference type="InterPro" id="IPR024618">
    <property type="entry name" value="DUF3857"/>
</dbReference>
<dbReference type="RefSeq" id="WP_166585051.1">
    <property type="nucleotide sequence ID" value="NZ_WWEO01000040.1"/>
</dbReference>
<keyword evidence="1" id="KW-0732">Signal</keyword>
<dbReference type="Pfam" id="PF12969">
    <property type="entry name" value="DUF3857"/>
    <property type="match status" value="1"/>
</dbReference>
<dbReference type="Gene3D" id="2.60.40.3140">
    <property type="match status" value="1"/>
</dbReference>
<organism evidence="3 4">
    <name type="scientific">Mucilaginibacter agri</name>
    <dbReference type="NCBI Taxonomy" id="2695265"/>
    <lineage>
        <taxon>Bacteria</taxon>
        <taxon>Pseudomonadati</taxon>
        <taxon>Bacteroidota</taxon>
        <taxon>Sphingobacteriia</taxon>
        <taxon>Sphingobacteriales</taxon>
        <taxon>Sphingobacteriaceae</taxon>
        <taxon>Mucilaginibacter</taxon>
    </lineage>
</organism>
<name>A0A966DT60_9SPHI</name>
<dbReference type="InterPro" id="IPR038765">
    <property type="entry name" value="Papain-like_cys_pep_sf"/>
</dbReference>